<sequence length="220" mass="23644">MTKGCDLGQTHGIVQRGGMWDIEPQCGEEAFNGVTIRGKSSVQRDFSWVVTNAISAIKNMLLLTSTPGPFPLCSFPATLSQPGAAGVVVAQGQDPALDLVEPHTIGLSPWIQPVLIPLQSLPALQQINTPTQLGAICKMAEGALDSLIQIINKDITQGLTLILGDTTSDWLPIGFNFTHHHFLDYHPVFCLLKSTDIHAMSSQFFPGDAVRNGVKGFAEV</sequence>
<proteinExistence type="predicted"/>
<dbReference type="AlphaFoldDB" id="A0A8K1G639"/>
<reference evidence="1" key="1">
    <citation type="submission" date="2019-04" db="EMBL/GenBank/DDBJ databases">
        <title>Genome assembly of Zosterops borbonicus 15179.</title>
        <authorList>
            <person name="Leroy T."/>
            <person name="Anselmetti Y."/>
            <person name="Tilak M.-K."/>
            <person name="Nabholz B."/>
        </authorList>
    </citation>
    <scope>NUCLEOTIDE SEQUENCE</scope>
    <source>
        <strain evidence="1">HGM_15179</strain>
        <tissue evidence="1">Muscle</tissue>
    </source>
</reference>
<gene>
    <name evidence="1" type="ORF">HGM15179_014507</name>
</gene>
<protein>
    <submittedName>
        <fullName evidence="1">Uncharacterized protein</fullName>
    </submittedName>
</protein>
<dbReference type="OrthoDB" id="9400281at2759"/>
<comment type="caution">
    <text evidence="1">The sequence shown here is derived from an EMBL/GenBank/DDBJ whole genome shotgun (WGS) entry which is preliminary data.</text>
</comment>
<evidence type="ECO:0000313" key="1">
    <source>
        <dbReference type="EMBL" id="TRZ12585.1"/>
    </source>
</evidence>
<dbReference type="Proteomes" id="UP000796761">
    <property type="component" value="Unassembled WGS sequence"/>
</dbReference>
<organism evidence="1 2">
    <name type="scientific">Zosterops borbonicus</name>
    <dbReference type="NCBI Taxonomy" id="364589"/>
    <lineage>
        <taxon>Eukaryota</taxon>
        <taxon>Metazoa</taxon>
        <taxon>Chordata</taxon>
        <taxon>Craniata</taxon>
        <taxon>Vertebrata</taxon>
        <taxon>Euteleostomi</taxon>
        <taxon>Archelosauria</taxon>
        <taxon>Archosauria</taxon>
        <taxon>Dinosauria</taxon>
        <taxon>Saurischia</taxon>
        <taxon>Theropoda</taxon>
        <taxon>Coelurosauria</taxon>
        <taxon>Aves</taxon>
        <taxon>Neognathae</taxon>
        <taxon>Neoaves</taxon>
        <taxon>Telluraves</taxon>
        <taxon>Australaves</taxon>
        <taxon>Passeriformes</taxon>
        <taxon>Sylvioidea</taxon>
        <taxon>Zosteropidae</taxon>
        <taxon>Zosterops</taxon>
    </lineage>
</organism>
<evidence type="ECO:0000313" key="2">
    <source>
        <dbReference type="Proteomes" id="UP000796761"/>
    </source>
</evidence>
<dbReference type="EMBL" id="SWJQ01000577">
    <property type="protein sequence ID" value="TRZ12585.1"/>
    <property type="molecule type" value="Genomic_DNA"/>
</dbReference>
<keyword evidence="2" id="KW-1185">Reference proteome</keyword>
<name>A0A8K1G639_9PASS</name>
<accession>A0A8K1G639</accession>